<gene>
    <name evidence="5" type="ORF">ATO12_07020</name>
</gene>
<dbReference type="Gene3D" id="1.10.10.10">
    <property type="entry name" value="Winged helix-like DNA-binding domain superfamily/Winged helix DNA-binding domain"/>
    <property type="match status" value="1"/>
</dbReference>
<comment type="caution">
    <text evidence="5">The sequence shown here is derived from an EMBL/GenBank/DDBJ whole genome shotgun (WGS) entry which is preliminary data.</text>
</comment>
<sequence>MQKLAKREEQIMQSLWKLEKAFIKEIIEELSDPKPHYNTTATIVKILEEKGFISHVAYGNSFQYYPLVSKDEYQKEVLGEVVNNYFDNSPLALVKFFAKEEKINTDELEEIIQLIKNKK</sequence>
<dbReference type="PIRSF" id="PIRSF019455">
    <property type="entry name" value="CopR_AtkY"/>
    <property type="match status" value="1"/>
</dbReference>
<evidence type="ECO:0000256" key="2">
    <source>
        <dbReference type="ARBA" id="ARBA00023015"/>
    </source>
</evidence>
<organism evidence="5 6">
    <name type="scientific">Aquimarina atlantica</name>
    <dbReference type="NCBI Taxonomy" id="1317122"/>
    <lineage>
        <taxon>Bacteria</taxon>
        <taxon>Pseudomonadati</taxon>
        <taxon>Bacteroidota</taxon>
        <taxon>Flavobacteriia</taxon>
        <taxon>Flavobacteriales</taxon>
        <taxon>Flavobacteriaceae</taxon>
        <taxon>Aquimarina</taxon>
    </lineage>
</organism>
<evidence type="ECO:0000313" key="6">
    <source>
        <dbReference type="Proteomes" id="UP000023541"/>
    </source>
</evidence>
<dbReference type="EMBL" id="AQRA01000014">
    <property type="protein sequence ID" value="EZH71553.1"/>
    <property type="molecule type" value="Genomic_DNA"/>
</dbReference>
<evidence type="ECO:0000256" key="3">
    <source>
        <dbReference type="ARBA" id="ARBA00023125"/>
    </source>
</evidence>
<dbReference type="InterPro" id="IPR036388">
    <property type="entry name" value="WH-like_DNA-bd_sf"/>
</dbReference>
<dbReference type="eggNOG" id="COG3682">
    <property type="taxonomic scope" value="Bacteria"/>
</dbReference>
<dbReference type="InterPro" id="IPR036390">
    <property type="entry name" value="WH_DNA-bd_sf"/>
</dbReference>
<keyword evidence="6" id="KW-1185">Reference proteome</keyword>
<dbReference type="AlphaFoldDB" id="A0A023BPG7"/>
<dbReference type="Gene3D" id="1.10.4040.10">
    <property type="entry name" value="Penicillinase repressor domain"/>
    <property type="match status" value="1"/>
</dbReference>
<dbReference type="OrthoDB" id="1098508at2"/>
<keyword evidence="3" id="KW-0238">DNA-binding</keyword>
<proteinExistence type="inferred from homology"/>
<dbReference type="InterPro" id="IPR005650">
    <property type="entry name" value="BlaI_family"/>
</dbReference>
<dbReference type="RefSeq" id="WP_034247160.1">
    <property type="nucleotide sequence ID" value="NZ_AQRA01000014.1"/>
</dbReference>
<accession>A0A023BPG7</accession>
<evidence type="ECO:0000313" key="5">
    <source>
        <dbReference type="EMBL" id="EZH71553.1"/>
    </source>
</evidence>
<reference evidence="5 6" key="1">
    <citation type="submission" date="2014-04" db="EMBL/GenBank/DDBJ databases">
        <title>Aquimarina sp. 22II-S11-z7 Genome Sequencing.</title>
        <authorList>
            <person name="Lai Q."/>
        </authorList>
    </citation>
    <scope>NUCLEOTIDE SEQUENCE [LARGE SCALE GENOMIC DNA]</scope>
    <source>
        <strain evidence="5 6">22II-S11-z7</strain>
    </source>
</reference>
<dbReference type="SUPFAM" id="SSF46785">
    <property type="entry name" value="Winged helix' DNA-binding domain"/>
    <property type="match status" value="1"/>
</dbReference>
<keyword evidence="4" id="KW-0804">Transcription</keyword>
<dbReference type="GO" id="GO:0003677">
    <property type="term" value="F:DNA binding"/>
    <property type="evidence" value="ECO:0007669"/>
    <property type="project" value="UniProtKB-KW"/>
</dbReference>
<name>A0A023BPG7_9FLAO</name>
<comment type="similarity">
    <text evidence="1">Belongs to the BlaI transcriptional regulatory family.</text>
</comment>
<dbReference type="Proteomes" id="UP000023541">
    <property type="component" value="Unassembled WGS sequence"/>
</dbReference>
<keyword evidence="2" id="KW-0805">Transcription regulation</keyword>
<evidence type="ECO:0000256" key="4">
    <source>
        <dbReference type="ARBA" id="ARBA00023163"/>
    </source>
</evidence>
<protein>
    <submittedName>
        <fullName evidence="5">Transcriptional regulator</fullName>
    </submittedName>
</protein>
<dbReference type="Pfam" id="PF03965">
    <property type="entry name" value="Penicillinase_R"/>
    <property type="match status" value="1"/>
</dbReference>
<evidence type="ECO:0000256" key="1">
    <source>
        <dbReference type="ARBA" id="ARBA00011046"/>
    </source>
</evidence>
<dbReference type="GO" id="GO:0045892">
    <property type="term" value="P:negative regulation of DNA-templated transcription"/>
    <property type="evidence" value="ECO:0007669"/>
    <property type="project" value="InterPro"/>
</dbReference>
<dbReference type="STRING" id="1317122.ATO12_07020"/>